<dbReference type="SUPFAM" id="SSF52091">
    <property type="entry name" value="SpoIIaa-like"/>
    <property type="match status" value="1"/>
</dbReference>
<dbReference type="EMBL" id="DWWB01000053">
    <property type="protein sequence ID" value="HJC66842.1"/>
    <property type="molecule type" value="Genomic_DNA"/>
</dbReference>
<evidence type="ECO:0000313" key="5">
    <source>
        <dbReference type="Proteomes" id="UP000823863"/>
    </source>
</evidence>
<dbReference type="CDD" id="cd07043">
    <property type="entry name" value="STAS_anti-anti-sigma_factors"/>
    <property type="match status" value="1"/>
</dbReference>
<reference evidence="4" key="1">
    <citation type="journal article" date="2021" name="PeerJ">
        <title>Extensive microbial diversity within the chicken gut microbiome revealed by metagenomics and culture.</title>
        <authorList>
            <person name="Gilroy R."/>
            <person name="Ravi A."/>
            <person name="Getino M."/>
            <person name="Pursley I."/>
            <person name="Horton D.L."/>
            <person name="Alikhan N.F."/>
            <person name="Baker D."/>
            <person name="Gharbi K."/>
            <person name="Hall N."/>
            <person name="Watson M."/>
            <person name="Adriaenssens E.M."/>
            <person name="Foster-Nyarko E."/>
            <person name="Jarju S."/>
            <person name="Secka A."/>
            <person name="Antonio M."/>
            <person name="Oren A."/>
            <person name="Chaudhuri R.R."/>
            <person name="La Ragione R."/>
            <person name="Hildebrand F."/>
            <person name="Pallen M.J."/>
        </authorList>
    </citation>
    <scope>NUCLEOTIDE SEQUENCE</scope>
    <source>
        <strain evidence="4">CHK198-12963</strain>
    </source>
</reference>
<evidence type="ECO:0000313" key="4">
    <source>
        <dbReference type="EMBL" id="HJC66842.1"/>
    </source>
</evidence>
<organism evidence="4 5">
    <name type="scientific">Candidatus Enterocloster excrementigallinarum</name>
    <dbReference type="NCBI Taxonomy" id="2838558"/>
    <lineage>
        <taxon>Bacteria</taxon>
        <taxon>Bacillati</taxon>
        <taxon>Bacillota</taxon>
        <taxon>Clostridia</taxon>
        <taxon>Lachnospirales</taxon>
        <taxon>Lachnospiraceae</taxon>
        <taxon>Enterocloster</taxon>
    </lineage>
</organism>
<evidence type="ECO:0000256" key="2">
    <source>
        <dbReference type="RuleBase" id="RU003749"/>
    </source>
</evidence>
<dbReference type="InterPro" id="IPR003658">
    <property type="entry name" value="Anti-sigma_ant"/>
</dbReference>
<reference evidence="4" key="2">
    <citation type="submission" date="2021-04" db="EMBL/GenBank/DDBJ databases">
        <authorList>
            <person name="Gilroy R."/>
        </authorList>
    </citation>
    <scope>NUCLEOTIDE SEQUENCE</scope>
    <source>
        <strain evidence="4">CHK198-12963</strain>
    </source>
</reference>
<dbReference type="GO" id="GO:0043856">
    <property type="term" value="F:anti-sigma factor antagonist activity"/>
    <property type="evidence" value="ECO:0007669"/>
    <property type="project" value="InterPro"/>
</dbReference>
<dbReference type="AlphaFoldDB" id="A0A9D2PW36"/>
<sequence>MKNQTFTYEARGQVLIIHMPKELDHHNCKNLRLETDILMEENCIRRIVFDFSATEFMDSSGIGVLLGHYKQMKSSGGEAVYCRAGKQVSRILRVGGLEKLLKGFESLEEAVEEREET</sequence>
<dbReference type="PANTHER" id="PTHR33495">
    <property type="entry name" value="ANTI-SIGMA FACTOR ANTAGONIST TM_1081-RELATED-RELATED"/>
    <property type="match status" value="1"/>
</dbReference>
<dbReference type="NCBIfam" id="TIGR00377">
    <property type="entry name" value="ant_ant_sig"/>
    <property type="match status" value="1"/>
</dbReference>
<dbReference type="Proteomes" id="UP000823863">
    <property type="component" value="Unassembled WGS sequence"/>
</dbReference>
<proteinExistence type="inferred from homology"/>
<comment type="similarity">
    <text evidence="1 2">Belongs to the anti-sigma-factor antagonist family.</text>
</comment>
<comment type="caution">
    <text evidence="4">The sequence shown here is derived from an EMBL/GenBank/DDBJ whole genome shotgun (WGS) entry which is preliminary data.</text>
</comment>
<protein>
    <recommendedName>
        <fullName evidence="2">Anti-sigma factor antagonist</fullName>
    </recommendedName>
</protein>
<name>A0A9D2PW36_9FIRM</name>
<dbReference type="Gene3D" id="3.30.750.24">
    <property type="entry name" value="STAS domain"/>
    <property type="match status" value="1"/>
</dbReference>
<dbReference type="InterPro" id="IPR002645">
    <property type="entry name" value="STAS_dom"/>
</dbReference>
<evidence type="ECO:0000256" key="1">
    <source>
        <dbReference type="ARBA" id="ARBA00009013"/>
    </source>
</evidence>
<dbReference type="Pfam" id="PF01740">
    <property type="entry name" value="STAS"/>
    <property type="match status" value="1"/>
</dbReference>
<feature type="domain" description="STAS" evidence="3">
    <location>
        <begin position="4"/>
        <end position="114"/>
    </location>
</feature>
<accession>A0A9D2PW36</accession>
<dbReference type="PROSITE" id="PS50801">
    <property type="entry name" value="STAS"/>
    <property type="match status" value="1"/>
</dbReference>
<evidence type="ECO:0000259" key="3">
    <source>
        <dbReference type="PROSITE" id="PS50801"/>
    </source>
</evidence>
<gene>
    <name evidence="4" type="ORF">H9931_09010</name>
</gene>
<dbReference type="PANTHER" id="PTHR33495:SF2">
    <property type="entry name" value="ANTI-SIGMA FACTOR ANTAGONIST TM_1081-RELATED"/>
    <property type="match status" value="1"/>
</dbReference>
<dbReference type="InterPro" id="IPR036513">
    <property type="entry name" value="STAS_dom_sf"/>
</dbReference>